<dbReference type="Gene3D" id="1.10.150.650">
    <property type="match status" value="1"/>
</dbReference>
<dbReference type="PANTHER" id="PTHR42924:SF3">
    <property type="entry name" value="POLYMERASE_HISTIDINOL PHOSPHATASE N-TERMINAL DOMAIN-CONTAINING PROTEIN"/>
    <property type="match status" value="1"/>
</dbReference>
<protein>
    <recommendedName>
        <fullName evidence="1">Polymerase/histidinol phosphatase N-terminal domain-containing protein</fullName>
    </recommendedName>
</protein>
<dbReference type="GO" id="GO:0035312">
    <property type="term" value="F:5'-3' DNA exonuclease activity"/>
    <property type="evidence" value="ECO:0007669"/>
    <property type="project" value="TreeGrafter"/>
</dbReference>
<evidence type="ECO:0000259" key="1">
    <source>
        <dbReference type="SMART" id="SM00481"/>
    </source>
</evidence>
<dbReference type="GO" id="GO:0004534">
    <property type="term" value="F:5'-3' RNA exonuclease activity"/>
    <property type="evidence" value="ECO:0007669"/>
    <property type="project" value="TreeGrafter"/>
</dbReference>
<proteinExistence type="predicted"/>
<dbReference type="InterPro" id="IPR016195">
    <property type="entry name" value="Pol/histidinol_Pase-like"/>
</dbReference>
<dbReference type="SUPFAM" id="SSF89550">
    <property type="entry name" value="PHP domain-like"/>
    <property type="match status" value="1"/>
</dbReference>
<dbReference type="SMART" id="SM00481">
    <property type="entry name" value="POLIIIAc"/>
    <property type="match status" value="1"/>
</dbReference>
<feature type="domain" description="Polymerase/histidinol phosphatase N-terminal" evidence="1">
    <location>
        <begin position="5"/>
        <end position="70"/>
    </location>
</feature>
<reference evidence="2 3" key="1">
    <citation type="journal article" date="2016" name="Nat. Commun.">
        <title>Thousands of microbial genomes shed light on interconnected biogeochemical processes in an aquifer system.</title>
        <authorList>
            <person name="Anantharaman K."/>
            <person name="Brown C.T."/>
            <person name="Hug L.A."/>
            <person name="Sharon I."/>
            <person name="Castelle C.J."/>
            <person name="Probst A.J."/>
            <person name="Thomas B.C."/>
            <person name="Singh A."/>
            <person name="Wilkins M.J."/>
            <person name="Karaoz U."/>
            <person name="Brodie E.L."/>
            <person name="Williams K.H."/>
            <person name="Hubbard S.S."/>
            <person name="Banfield J.F."/>
        </authorList>
    </citation>
    <scope>NUCLEOTIDE SEQUENCE [LARGE SCALE GENOMIC DNA]</scope>
</reference>
<name>A0A1G1WS96_9BACT</name>
<dbReference type="EMBL" id="MHCX01000005">
    <property type="protein sequence ID" value="OGY30200.1"/>
    <property type="molecule type" value="Genomic_DNA"/>
</dbReference>
<evidence type="ECO:0000313" key="3">
    <source>
        <dbReference type="Proteomes" id="UP000177821"/>
    </source>
</evidence>
<organism evidence="2 3">
    <name type="scientific">Candidatus Woykebacteria bacterium RIFCSPHIGHO2_02_FULL_43_16b</name>
    <dbReference type="NCBI Taxonomy" id="1802601"/>
    <lineage>
        <taxon>Bacteria</taxon>
        <taxon>Candidatus Woykeibacteriota</taxon>
    </lineage>
</organism>
<gene>
    <name evidence="2" type="ORF">A3J50_01980</name>
</gene>
<dbReference type="AlphaFoldDB" id="A0A1G1WS96"/>
<accession>A0A1G1WS96</accession>
<dbReference type="InterPro" id="IPR003141">
    <property type="entry name" value="Pol/His_phosphatase_N"/>
</dbReference>
<dbReference type="CDD" id="cd07438">
    <property type="entry name" value="PHP_HisPPase_AMP"/>
    <property type="match status" value="1"/>
</dbReference>
<comment type="caution">
    <text evidence="2">The sequence shown here is derived from an EMBL/GenBank/DDBJ whole genome shotgun (WGS) entry which is preliminary data.</text>
</comment>
<sequence>MSKYIDLHTHTWFSDGGLSPTQLVEEAKEVGLSAIAITDHDTVGGVPEAMEAGKGLGIEVIPGVEMSTDFQDHDLHIVGYFENIGDQRLNKVLYSEGLQREEKAKSMILGFQKLGYHLDYEEIKSKTAGTIGRPHLAVALVNNPDNAAKLLEDFGEEVTSTQKIFDKYLGGDCEFYQKYAHVESSLTTEEALEIIHQAKGLSFLAHPHWDFTSITKGKANFVGDEKIRLLQGFGLDGIEAINFRENLDVSKQMVRHYTLLAEELGMLISGGSDYHGFGNAGKSLGLKEEHMLIDYEILTRIKARLNIVS</sequence>
<dbReference type="PANTHER" id="PTHR42924">
    <property type="entry name" value="EXONUCLEASE"/>
    <property type="match status" value="1"/>
</dbReference>
<dbReference type="InterPro" id="IPR004013">
    <property type="entry name" value="PHP_dom"/>
</dbReference>
<evidence type="ECO:0000313" key="2">
    <source>
        <dbReference type="EMBL" id="OGY30200.1"/>
    </source>
</evidence>
<dbReference type="Proteomes" id="UP000177821">
    <property type="component" value="Unassembled WGS sequence"/>
</dbReference>
<dbReference type="InterPro" id="IPR052018">
    <property type="entry name" value="PHP_domain"/>
</dbReference>
<dbReference type="Gene3D" id="3.20.20.140">
    <property type="entry name" value="Metal-dependent hydrolases"/>
    <property type="match status" value="1"/>
</dbReference>
<dbReference type="Pfam" id="PF02811">
    <property type="entry name" value="PHP"/>
    <property type="match status" value="1"/>
</dbReference>